<protein>
    <recommendedName>
        <fullName evidence="3">dTTP/UTP pyrophosphatase</fullName>
        <shortName evidence="3">dTTPase/UTPase</shortName>
        <ecNumber evidence="3">3.6.1.9</ecNumber>
    </recommendedName>
    <alternativeName>
        <fullName evidence="3">Nucleoside triphosphate pyrophosphatase</fullName>
    </alternativeName>
    <alternativeName>
        <fullName evidence="3">Nucleotide pyrophosphatase</fullName>
        <shortName evidence="3">Nucleotide PPase</shortName>
    </alternativeName>
</protein>
<dbReference type="GO" id="GO:0009117">
    <property type="term" value="P:nucleotide metabolic process"/>
    <property type="evidence" value="ECO:0007669"/>
    <property type="project" value="UniProtKB-KW"/>
</dbReference>
<comment type="function">
    <text evidence="3">Nucleoside triphosphate pyrophosphatase that hydrolyzes dTTP and UTP. May have a dual role in cell division arrest and in preventing the incorporation of modified nucleotides into cellular nucleic acids.</text>
</comment>
<dbReference type="EC" id="3.6.1.9" evidence="3"/>
<evidence type="ECO:0000313" key="5">
    <source>
        <dbReference type="Proteomes" id="UP000284219"/>
    </source>
</evidence>
<dbReference type="CDD" id="cd00555">
    <property type="entry name" value="Maf"/>
    <property type="match status" value="1"/>
</dbReference>
<dbReference type="SUPFAM" id="SSF52972">
    <property type="entry name" value="ITPase-like"/>
    <property type="match status" value="1"/>
</dbReference>
<dbReference type="EMBL" id="MCHY01000008">
    <property type="protein sequence ID" value="RKD24658.1"/>
    <property type="molecule type" value="Genomic_DNA"/>
</dbReference>
<dbReference type="PANTHER" id="PTHR43213">
    <property type="entry name" value="BIFUNCTIONAL DTTP/UTP PYROPHOSPHATASE/METHYLTRANSFERASE PROTEIN-RELATED"/>
    <property type="match status" value="1"/>
</dbReference>
<dbReference type="InterPro" id="IPR029001">
    <property type="entry name" value="ITPase-like_fam"/>
</dbReference>
<dbReference type="Proteomes" id="UP000284219">
    <property type="component" value="Unassembled WGS sequence"/>
</dbReference>
<evidence type="ECO:0000256" key="3">
    <source>
        <dbReference type="HAMAP-Rule" id="MF_00528"/>
    </source>
</evidence>
<feature type="active site" description="Proton acceptor" evidence="3">
    <location>
        <position position="70"/>
    </location>
</feature>
<proteinExistence type="inferred from homology"/>
<comment type="subcellular location">
    <subcellularLocation>
        <location evidence="3">Cytoplasm</location>
    </subcellularLocation>
</comment>
<comment type="caution">
    <text evidence="3">Lacks conserved residue(s) required for the propagation of feature annotation.</text>
</comment>
<accession>A0A419SL69</accession>
<dbReference type="InterPro" id="IPR003697">
    <property type="entry name" value="Maf-like"/>
</dbReference>
<dbReference type="Gene3D" id="3.90.950.10">
    <property type="match status" value="1"/>
</dbReference>
<sequence length="205" mass="22516">MQQQIILASASPRRQEMLQNLGLEFTIHPSGADETVVGRVEPSDLVEMLAVRKAADVASSYQSGIVIGSDTVVAHKGQALGKPVDDQEAFQMLSSLQGQTHSVFSGLAVINAKNGVCQQGWVETKVHMRPVSEEEIRDYILTGEPRDKAGAYAIQGFGSLFVNGIEGDYFSVVGMPIRLLAQYLEQFGVNVLKQVHQRHTRKHRE</sequence>
<keyword evidence="2 3" id="KW-0378">Hydrolase</keyword>
<keyword evidence="5" id="KW-1185">Reference proteome</keyword>
<dbReference type="AlphaFoldDB" id="A0A419SL69"/>
<feature type="site" description="Important for substrate specificity" evidence="3">
    <location>
        <position position="13"/>
    </location>
</feature>
<name>A0A419SL69_9BACL</name>
<comment type="catalytic activity">
    <reaction evidence="3">
        <text>UTP + H2O = UMP + diphosphate + H(+)</text>
        <dbReference type="Rhea" id="RHEA:29395"/>
        <dbReference type="ChEBI" id="CHEBI:15377"/>
        <dbReference type="ChEBI" id="CHEBI:15378"/>
        <dbReference type="ChEBI" id="CHEBI:33019"/>
        <dbReference type="ChEBI" id="CHEBI:46398"/>
        <dbReference type="ChEBI" id="CHEBI:57865"/>
        <dbReference type="EC" id="3.6.1.9"/>
    </reaction>
</comment>
<reference evidence="4 5" key="1">
    <citation type="submission" date="2016-08" db="EMBL/GenBank/DDBJ databases">
        <title>Novel Firmicute Genomes.</title>
        <authorList>
            <person name="Poppleton D.I."/>
            <person name="Gribaldo S."/>
        </authorList>
    </citation>
    <scope>NUCLEOTIDE SEQUENCE [LARGE SCALE GENOMIC DNA]</scope>
    <source>
        <strain evidence="4 5">RAOx-1</strain>
    </source>
</reference>
<feature type="site" description="Important for substrate specificity" evidence="3">
    <location>
        <position position="71"/>
    </location>
</feature>
<gene>
    <name evidence="4" type="ORF">BEP19_05565</name>
</gene>
<dbReference type="Pfam" id="PF02545">
    <property type="entry name" value="Maf"/>
    <property type="match status" value="1"/>
</dbReference>
<keyword evidence="3" id="KW-0963">Cytoplasm</keyword>
<comment type="cofactor">
    <cofactor evidence="1 3">
        <name>a divalent metal cation</name>
        <dbReference type="ChEBI" id="CHEBI:60240"/>
    </cofactor>
</comment>
<comment type="catalytic activity">
    <reaction evidence="3">
        <text>dTTP + H2O = dTMP + diphosphate + H(+)</text>
        <dbReference type="Rhea" id="RHEA:28534"/>
        <dbReference type="ChEBI" id="CHEBI:15377"/>
        <dbReference type="ChEBI" id="CHEBI:15378"/>
        <dbReference type="ChEBI" id="CHEBI:33019"/>
        <dbReference type="ChEBI" id="CHEBI:37568"/>
        <dbReference type="ChEBI" id="CHEBI:63528"/>
        <dbReference type="EC" id="3.6.1.9"/>
    </reaction>
</comment>
<keyword evidence="3" id="KW-0546">Nucleotide metabolism</keyword>
<dbReference type="OrthoDB" id="9807767at2"/>
<dbReference type="NCBIfam" id="TIGR00172">
    <property type="entry name" value="maf"/>
    <property type="match status" value="1"/>
</dbReference>
<feature type="site" description="Important for substrate specificity" evidence="3">
    <location>
        <position position="155"/>
    </location>
</feature>
<evidence type="ECO:0000256" key="1">
    <source>
        <dbReference type="ARBA" id="ARBA00001968"/>
    </source>
</evidence>
<dbReference type="PIRSF" id="PIRSF006305">
    <property type="entry name" value="Maf"/>
    <property type="match status" value="1"/>
</dbReference>
<dbReference type="GO" id="GO:0036218">
    <property type="term" value="F:dTTP diphosphatase activity"/>
    <property type="evidence" value="ECO:0007669"/>
    <property type="project" value="RHEA"/>
</dbReference>
<comment type="similarity">
    <text evidence="3">Belongs to the Maf family. YhdE subfamily.</text>
</comment>
<evidence type="ECO:0000313" key="4">
    <source>
        <dbReference type="EMBL" id="RKD24658.1"/>
    </source>
</evidence>
<evidence type="ECO:0000256" key="2">
    <source>
        <dbReference type="ARBA" id="ARBA00022801"/>
    </source>
</evidence>
<dbReference type="GO" id="GO:0005737">
    <property type="term" value="C:cytoplasm"/>
    <property type="evidence" value="ECO:0007669"/>
    <property type="project" value="UniProtKB-SubCell"/>
</dbReference>
<dbReference type="PANTHER" id="PTHR43213:SF5">
    <property type="entry name" value="BIFUNCTIONAL DTTP_UTP PYROPHOSPHATASE_METHYLTRANSFERASE PROTEIN-RELATED"/>
    <property type="match status" value="1"/>
</dbReference>
<dbReference type="GO" id="GO:0036221">
    <property type="term" value="F:UTP diphosphatase activity"/>
    <property type="evidence" value="ECO:0007669"/>
    <property type="project" value="RHEA"/>
</dbReference>
<organism evidence="4 5">
    <name type="scientific">Ammoniphilus oxalaticus</name>
    <dbReference type="NCBI Taxonomy" id="66863"/>
    <lineage>
        <taxon>Bacteria</taxon>
        <taxon>Bacillati</taxon>
        <taxon>Bacillota</taxon>
        <taxon>Bacilli</taxon>
        <taxon>Bacillales</taxon>
        <taxon>Paenibacillaceae</taxon>
        <taxon>Aneurinibacillus group</taxon>
        <taxon>Ammoniphilus</taxon>
    </lineage>
</organism>
<comment type="caution">
    <text evidence="4">The sequence shown here is derived from an EMBL/GenBank/DDBJ whole genome shotgun (WGS) entry which is preliminary data.</text>
</comment>
<dbReference type="HAMAP" id="MF_00528">
    <property type="entry name" value="Maf"/>
    <property type="match status" value="1"/>
</dbReference>